<dbReference type="InterPro" id="IPR000305">
    <property type="entry name" value="GIY-YIG_endonuc"/>
</dbReference>
<comment type="similarity">
    <text evidence="1">Belongs to the UPF0213 family.</text>
</comment>
<dbReference type="Proteomes" id="UP000823863">
    <property type="component" value="Unassembled WGS sequence"/>
</dbReference>
<evidence type="ECO:0000259" key="2">
    <source>
        <dbReference type="PROSITE" id="PS50164"/>
    </source>
</evidence>
<dbReference type="InterPro" id="IPR035901">
    <property type="entry name" value="GIY-YIG_endonuc_sf"/>
</dbReference>
<reference evidence="3" key="2">
    <citation type="submission" date="2021-04" db="EMBL/GenBank/DDBJ databases">
        <authorList>
            <person name="Gilroy R."/>
        </authorList>
    </citation>
    <scope>NUCLEOTIDE SEQUENCE</scope>
    <source>
        <strain evidence="3">CHK198-12963</strain>
    </source>
</reference>
<proteinExistence type="inferred from homology"/>
<name>A0A9D2PX45_9FIRM</name>
<dbReference type="Pfam" id="PF01541">
    <property type="entry name" value="GIY-YIG"/>
    <property type="match status" value="1"/>
</dbReference>
<feature type="domain" description="GIY-YIG" evidence="2">
    <location>
        <begin position="4"/>
        <end position="79"/>
    </location>
</feature>
<evidence type="ECO:0000256" key="1">
    <source>
        <dbReference type="ARBA" id="ARBA00007435"/>
    </source>
</evidence>
<protein>
    <submittedName>
        <fullName evidence="3">GIY-YIG nuclease family protein</fullName>
    </submittedName>
</protein>
<comment type="caution">
    <text evidence="3">The sequence shown here is derived from an EMBL/GenBank/DDBJ whole genome shotgun (WGS) entry which is preliminary data.</text>
</comment>
<accession>A0A9D2PX45</accession>
<dbReference type="Gene3D" id="3.40.1440.10">
    <property type="entry name" value="GIY-YIG endonuclease"/>
    <property type="match status" value="1"/>
</dbReference>
<organism evidence="3 4">
    <name type="scientific">Candidatus Enterocloster excrementigallinarum</name>
    <dbReference type="NCBI Taxonomy" id="2838558"/>
    <lineage>
        <taxon>Bacteria</taxon>
        <taxon>Bacillati</taxon>
        <taxon>Bacillota</taxon>
        <taxon>Clostridia</taxon>
        <taxon>Lachnospirales</taxon>
        <taxon>Lachnospiraceae</taxon>
        <taxon>Enterocloster</taxon>
    </lineage>
</organism>
<gene>
    <name evidence="3" type="ORF">H9931_15035</name>
</gene>
<dbReference type="PANTHER" id="PTHR34477">
    <property type="entry name" value="UPF0213 PROTEIN YHBQ"/>
    <property type="match status" value="1"/>
</dbReference>
<dbReference type="PROSITE" id="PS50164">
    <property type="entry name" value="GIY_YIG"/>
    <property type="match status" value="1"/>
</dbReference>
<dbReference type="InterPro" id="IPR050190">
    <property type="entry name" value="UPF0213_domain"/>
</dbReference>
<reference evidence="3" key="1">
    <citation type="journal article" date="2021" name="PeerJ">
        <title>Extensive microbial diversity within the chicken gut microbiome revealed by metagenomics and culture.</title>
        <authorList>
            <person name="Gilroy R."/>
            <person name="Ravi A."/>
            <person name="Getino M."/>
            <person name="Pursley I."/>
            <person name="Horton D.L."/>
            <person name="Alikhan N.F."/>
            <person name="Baker D."/>
            <person name="Gharbi K."/>
            <person name="Hall N."/>
            <person name="Watson M."/>
            <person name="Adriaenssens E.M."/>
            <person name="Foster-Nyarko E."/>
            <person name="Jarju S."/>
            <person name="Secka A."/>
            <person name="Antonio M."/>
            <person name="Oren A."/>
            <person name="Chaudhuri R.R."/>
            <person name="La Ragione R."/>
            <person name="Hildebrand F."/>
            <person name="Pallen M.J."/>
        </authorList>
    </citation>
    <scope>NUCLEOTIDE SEQUENCE</scope>
    <source>
        <strain evidence="3">CHK198-12963</strain>
    </source>
</reference>
<evidence type="ECO:0000313" key="4">
    <source>
        <dbReference type="Proteomes" id="UP000823863"/>
    </source>
</evidence>
<evidence type="ECO:0000313" key="3">
    <source>
        <dbReference type="EMBL" id="HJC67999.1"/>
    </source>
</evidence>
<dbReference type="SUPFAM" id="SSF82771">
    <property type="entry name" value="GIY-YIG endonuclease"/>
    <property type="match status" value="1"/>
</dbReference>
<dbReference type="PANTHER" id="PTHR34477:SF1">
    <property type="entry name" value="UPF0213 PROTEIN YHBQ"/>
    <property type="match status" value="1"/>
</dbReference>
<dbReference type="AlphaFoldDB" id="A0A9D2PX45"/>
<dbReference type="CDD" id="cd10456">
    <property type="entry name" value="GIY-YIG_UPF0213"/>
    <property type="match status" value="1"/>
</dbReference>
<dbReference type="SMART" id="SM00465">
    <property type="entry name" value="GIYc"/>
    <property type="match status" value="1"/>
</dbReference>
<dbReference type="EMBL" id="DWWB01000089">
    <property type="protein sequence ID" value="HJC67999.1"/>
    <property type="molecule type" value="Genomic_DNA"/>
</dbReference>
<sequence length="96" mass="11330">MKETQNYTYLLTCRDGSFYCGWTNHLQERVKAHNEGRGAKYTKSRRPVSLAYYEVFATKEEAMKREWAIKKLSRREKERLVEGFLAENLMLQTGTS</sequence>